<proteinExistence type="predicted"/>
<feature type="compositionally biased region" description="Gly residues" evidence="1">
    <location>
        <begin position="98"/>
        <end position="108"/>
    </location>
</feature>
<gene>
    <name evidence="2" type="ORF">GCM10010253_58620</name>
</gene>
<keyword evidence="3" id="KW-1185">Reference proteome</keyword>
<evidence type="ECO:0000313" key="2">
    <source>
        <dbReference type="EMBL" id="GGS76080.1"/>
    </source>
</evidence>
<accession>A0ABQ2TL59</accession>
<evidence type="ECO:0000256" key="1">
    <source>
        <dbReference type="SAM" id="MobiDB-lite"/>
    </source>
</evidence>
<reference evidence="3" key="1">
    <citation type="journal article" date="2019" name="Int. J. Syst. Evol. Microbiol.">
        <title>The Global Catalogue of Microorganisms (GCM) 10K type strain sequencing project: providing services to taxonomists for standard genome sequencing and annotation.</title>
        <authorList>
            <consortium name="The Broad Institute Genomics Platform"/>
            <consortium name="The Broad Institute Genome Sequencing Center for Infectious Disease"/>
            <person name="Wu L."/>
            <person name="Ma J."/>
        </authorList>
    </citation>
    <scope>NUCLEOTIDE SEQUENCE [LARGE SCALE GENOMIC DNA]</scope>
    <source>
        <strain evidence="3">JCM 4350</strain>
    </source>
</reference>
<name>A0ABQ2TL59_STRBA</name>
<evidence type="ECO:0000313" key="3">
    <source>
        <dbReference type="Proteomes" id="UP000659767"/>
    </source>
</evidence>
<feature type="region of interest" description="Disordered" evidence="1">
    <location>
        <begin position="68"/>
        <end position="108"/>
    </location>
</feature>
<dbReference type="EMBL" id="BMSZ01000020">
    <property type="protein sequence ID" value="GGS76080.1"/>
    <property type="molecule type" value="Genomic_DNA"/>
</dbReference>
<feature type="compositionally biased region" description="Basic and acidic residues" evidence="1">
    <location>
        <begin position="74"/>
        <end position="83"/>
    </location>
</feature>
<dbReference type="Proteomes" id="UP000659767">
    <property type="component" value="Unassembled WGS sequence"/>
</dbReference>
<organism evidence="2 3">
    <name type="scientific">Streptomyces badius</name>
    <dbReference type="NCBI Taxonomy" id="1941"/>
    <lineage>
        <taxon>Bacteria</taxon>
        <taxon>Bacillati</taxon>
        <taxon>Actinomycetota</taxon>
        <taxon>Actinomycetes</taxon>
        <taxon>Kitasatosporales</taxon>
        <taxon>Streptomycetaceae</taxon>
        <taxon>Streptomyces</taxon>
    </lineage>
</organism>
<comment type="caution">
    <text evidence="2">The sequence shown here is derived from an EMBL/GenBank/DDBJ whole genome shotgun (WGS) entry which is preliminary data.</text>
</comment>
<sequence length="108" mass="10919">MVVFWHSDQGPPNRAPESCVPGIVSRWSAVPSGSAAIQSCVPRTARAFSRVAATAGAAPTIAVADTARAPARNPLREGRDRDAGSGVRAGLDMRGASKGRGGAGPGRA</sequence>
<protein>
    <submittedName>
        <fullName evidence="2">Uncharacterized protein</fullName>
    </submittedName>
</protein>